<dbReference type="Pfam" id="PF04969">
    <property type="entry name" value="CS"/>
    <property type="match status" value="1"/>
</dbReference>
<proteinExistence type="predicted"/>
<evidence type="ECO:0000259" key="2">
    <source>
        <dbReference type="PROSITE" id="PS51203"/>
    </source>
</evidence>
<organism evidence="3 4">
    <name type="scientific">Symbiodinium natans</name>
    <dbReference type="NCBI Taxonomy" id="878477"/>
    <lineage>
        <taxon>Eukaryota</taxon>
        <taxon>Sar</taxon>
        <taxon>Alveolata</taxon>
        <taxon>Dinophyceae</taxon>
        <taxon>Suessiales</taxon>
        <taxon>Symbiodiniaceae</taxon>
        <taxon>Symbiodinium</taxon>
    </lineage>
</organism>
<gene>
    <name evidence="3" type="primary">BOB2</name>
    <name evidence="3" type="ORF">SNAT2548_LOCUS14830</name>
</gene>
<dbReference type="Gene3D" id="2.60.40.790">
    <property type="match status" value="1"/>
</dbReference>
<dbReference type="InterPro" id="IPR037898">
    <property type="entry name" value="NudC_fam"/>
</dbReference>
<reference evidence="3" key="1">
    <citation type="submission" date="2021-02" db="EMBL/GenBank/DDBJ databases">
        <authorList>
            <person name="Dougan E. K."/>
            <person name="Rhodes N."/>
            <person name="Thang M."/>
            <person name="Chan C."/>
        </authorList>
    </citation>
    <scope>NUCLEOTIDE SEQUENCE</scope>
</reference>
<dbReference type="PANTHER" id="PTHR12356">
    <property type="entry name" value="NUCLEAR MOVEMENT PROTEIN NUDC"/>
    <property type="match status" value="1"/>
</dbReference>
<dbReference type="PANTHER" id="PTHR12356:SF19">
    <property type="entry name" value="NUDC DOMAIN-CONTAINING PROTEIN 3"/>
    <property type="match status" value="1"/>
</dbReference>
<dbReference type="SUPFAM" id="SSF49764">
    <property type="entry name" value="HSP20-like chaperones"/>
    <property type="match status" value="1"/>
</dbReference>
<dbReference type="GO" id="GO:0006457">
    <property type="term" value="P:protein folding"/>
    <property type="evidence" value="ECO:0007669"/>
    <property type="project" value="TreeGrafter"/>
</dbReference>
<dbReference type="EMBL" id="CAJNDS010001791">
    <property type="protein sequence ID" value="CAE7279765.1"/>
    <property type="molecule type" value="Genomic_DNA"/>
</dbReference>
<dbReference type="Proteomes" id="UP000604046">
    <property type="component" value="Unassembled WGS sequence"/>
</dbReference>
<evidence type="ECO:0000313" key="3">
    <source>
        <dbReference type="EMBL" id="CAE7279765.1"/>
    </source>
</evidence>
<dbReference type="InterPro" id="IPR007052">
    <property type="entry name" value="CS_dom"/>
</dbReference>
<protein>
    <submittedName>
        <fullName evidence="3">BOB2 protein</fullName>
    </submittedName>
</protein>
<evidence type="ECO:0000313" key="4">
    <source>
        <dbReference type="Proteomes" id="UP000604046"/>
    </source>
</evidence>
<dbReference type="PROSITE" id="PS51203">
    <property type="entry name" value="CS"/>
    <property type="match status" value="1"/>
</dbReference>
<dbReference type="AlphaFoldDB" id="A0A812N573"/>
<name>A0A812N573_9DINO</name>
<feature type="region of interest" description="Disordered" evidence="1">
    <location>
        <begin position="1"/>
        <end position="76"/>
    </location>
</feature>
<dbReference type="OrthoDB" id="416217at2759"/>
<dbReference type="GO" id="GO:0051082">
    <property type="term" value="F:unfolded protein binding"/>
    <property type="evidence" value="ECO:0007669"/>
    <property type="project" value="TreeGrafter"/>
</dbReference>
<sequence length="299" mass="32981">MVDYSKWDSLDVSDDEERPRPHVSKFDTPQTVTIGRQEGAQTAPVAPVGDVDMEDADDDEPFETEDDAAEPGEDRREDVLQCRALAERALRNGDAAEGVRLLEKAMRLGGNSCPGVEELLQAARAQLAAATAAAPRSVAAKVDPQQNGGCVEDRYVWSQTKEAVEINLFVAPDTKSKDVQVHISESHLKIAASGQVLLEGDWEFKVCPEEDADWELVSCRGQRALRLLVRKAVMPGGLSVAVWWSRILKGEPSIDVQGIEGRQRDRDKSQEFQKAWGEAHAMFREAVKNRQPIPIDVGQ</sequence>
<feature type="domain" description="CS" evidence="2">
    <location>
        <begin position="150"/>
        <end position="248"/>
    </location>
</feature>
<keyword evidence="4" id="KW-1185">Reference proteome</keyword>
<accession>A0A812N573</accession>
<comment type="caution">
    <text evidence="3">The sequence shown here is derived from an EMBL/GenBank/DDBJ whole genome shotgun (WGS) entry which is preliminary data.</text>
</comment>
<dbReference type="InterPro" id="IPR008978">
    <property type="entry name" value="HSP20-like_chaperone"/>
</dbReference>
<evidence type="ECO:0000256" key="1">
    <source>
        <dbReference type="SAM" id="MobiDB-lite"/>
    </source>
</evidence>
<dbReference type="GO" id="GO:0005737">
    <property type="term" value="C:cytoplasm"/>
    <property type="evidence" value="ECO:0007669"/>
    <property type="project" value="TreeGrafter"/>
</dbReference>
<feature type="compositionally biased region" description="Acidic residues" evidence="1">
    <location>
        <begin position="51"/>
        <end position="71"/>
    </location>
</feature>